<protein>
    <submittedName>
        <fullName evidence="2">Uncharacterized protein</fullName>
    </submittedName>
</protein>
<gene>
    <name evidence="2" type="primary">ORF219571</name>
</gene>
<sequence>CTQPLLSKEPSMMLYSEEDLNPPKKTPRKRGRPPKTLNHSSKTAESDFSFNTTSMINSTKQYEPENFLHTNVTVSNFGMSAVETKPGNTMTIYPQNVLSSETGKHVSLTSIKSEADS</sequence>
<feature type="non-terminal residue" evidence="2">
    <location>
        <position position="1"/>
    </location>
</feature>
<feature type="region of interest" description="Disordered" evidence="1">
    <location>
        <begin position="1"/>
        <end position="49"/>
    </location>
</feature>
<dbReference type="AlphaFoldDB" id="A0A0B7C0M2"/>
<organism evidence="2">
    <name type="scientific">Arion vulgaris</name>
    <dbReference type="NCBI Taxonomy" id="1028688"/>
    <lineage>
        <taxon>Eukaryota</taxon>
        <taxon>Metazoa</taxon>
        <taxon>Spiralia</taxon>
        <taxon>Lophotrochozoa</taxon>
        <taxon>Mollusca</taxon>
        <taxon>Gastropoda</taxon>
        <taxon>Heterobranchia</taxon>
        <taxon>Euthyneura</taxon>
        <taxon>Panpulmonata</taxon>
        <taxon>Eupulmonata</taxon>
        <taxon>Stylommatophora</taxon>
        <taxon>Helicina</taxon>
        <taxon>Arionoidea</taxon>
        <taxon>Arionidae</taxon>
        <taxon>Arion</taxon>
    </lineage>
</organism>
<name>A0A0B7C0M2_9EUPU</name>
<dbReference type="EMBL" id="HACG01051907">
    <property type="protein sequence ID" value="CEK98778.1"/>
    <property type="molecule type" value="Transcribed_RNA"/>
</dbReference>
<accession>A0A0B7C0M2</accession>
<feature type="non-terminal residue" evidence="2">
    <location>
        <position position="117"/>
    </location>
</feature>
<proteinExistence type="predicted"/>
<evidence type="ECO:0000313" key="2">
    <source>
        <dbReference type="EMBL" id="CEK98778.1"/>
    </source>
</evidence>
<feature type="compositionally biased region" description="Polar residues" evidence="1">
    <location>
        <begin position="37"/>
        <end position="49"/>
    </location>
</feature>
<evidence type="ECO:0000256" key="1">
    <source>
        <dbReference type="SAM" id="MobiDB-lite"/>
    </source>
</evidence>
<reference evidence="2" key="1">
    <citation type="submission" date="2014-12" db="EMBL/GenBank/DDBJ databases">
        <title>Insight into the proteome of Arion vulgaris.</title>
        <authorList>
            <person name="Aradska J."/>
            <person name="Bulat T."/>
            <person name="Smidak R."/>
            <person name="Sarate P."/>
            <person name="Gangsoo J."/>
            <person name="Sialana F."/>
            <person name="Bilban M."/>
            <person name="Lubec G."/>
        </authorList>
    </citation>
    <scope>NUCLEOTIDE SEQUENCE</scope>
    <source>
        <tissue evidence="2">Skin</tissue>
    </source>
</reference>